<evidence type="ECO:0000313" key="3">
    <source>
        <dbReference type="EMBL" id="EQD58359.1"/>
    </source>
</evidence>
<sequence length="276" mass="29287">MSGPGNPEPPTYLRAARYVAERVTTAIAGVPVADVQRAVRVLAAAPATFVYGAGRSGIVGRAFAMRLVQTGLTAYVIGESVTPIVKRGDAVFIVSGQGGELLQPPDREHRAARGRRPDRAHGPVRVKLAHAATVLVTLEFGEDADRPRYAPLGTLFEAASLRLTDGIVAELMAARGETERRCAGATPSWSDPGRGPLTARRRADAMRMRTLGRNGPTVSAIGLGCMGMSQSYGIPDETGGRATLDRALELGITFFDTADIYGPTRTNAWSPPPRAR</sequence>
<dbReference type="GO" id="GO:1901135">
    <property type="term" value="P:carbohydrate derivative metabolic process"/>
    <property type="evidence" value="ECO:0007669"/>
    <property type="project" value="InterPro"/>
</dbReference>
<dbReference type="InterPro" id="IPR001347">
    <property type="entry name" value="SIS_dom"/>
</dbReference>
<comment type="caution">
    <text evidence="3">The sequence shown here is derived from an EMBL/GenBank/DDBJ whole genome shotgun (WGS) entry which is preliminary data.</text>
</comment>
<accession>T1BZ93</accession>
<name>T1BZ93_9ZZZZ</name>
<keyword evidence="3" id="KW-0413">Isomerase</keyword>
<protein>
    <submittedName>
        <fullName evidence="3">6-phospho 3-hexuloisomerase</fullName>
    </submittedName>
</protein>
<reference evidence="3" key="2">
    <citation type="journal article" date="2014" name="ISME J.">
        <title>Microbial stratification in low pH oxic and suboxic macroscopic growths along an acid mine drainage.</title>
        <authorList>
            <person name="Mendez-Garcia C."/>
            <person name="Mesa V."/>
            <person name="Sprenger R.R."/>
            <person name="Richter M."/>
            <person name="Diez M.S."/>
            <person name="Solano J."/>
            <person name="Bargiela R."/>
            <person name="Golyshina O.V."/>
            <person name="Manteca A."/>
            <person name="Ramos J.L."/>
            <person name="Gallego J.R."/>
            <person name="Llorente I."/>
            <person name="Martins Dos Santos V.A."/>
            <person name="Jensen O.N."/>
            <person name="Pelaez A.I."/>
            <person name="Sanchez J."/>
            <person name="Ferrer M."/>
        </authorList>
    </citation>
    <scope>NUCLEOTIDE SEQUENCE</scope>
</reference>
<comment type="similarity">
    <text evidence="1">Belongs to the SIS family. PHI subfamily.</text>
</comment>
<evidence type="ECO:0000256" key="1">
    <source>
        <dbReference type="ARBA" id="ARBA00009235"/>
    </source>
</evidence>
<dbReference type="PANTHER" id="PTHR43443:SF1">
    <property type="entry name" value="3-HEXULOSE-6-PHOSPHATE ISOMERASE"/>
    <property type="match status" value="1"/>
</dbReference>
<dbReference type="AlphaFoldDB" id="T1BZ93"/>
<dbReference type="PANTHER" id="PTHR43443">
    <property type="entry name" value="3-HEXULOSE-6-PHOSPHATE ISOMERASE"/>
    <property type="match status" value="1"/>
</dbReference>
<dbReference type="GO" id="GO:0016853">
    <property type="term" value="F:isomerase activity"/>
    <property type="evidence" value="ECO:0007669"/>
    <property type="project" value="UniProtKB-KW"/>
</dbReference>
<dbReference type="Pfam" id="PF00248">
    <property type="entry name" value="Aldo_ket_red"/>
    <property type="match status" value="1"/>
</dbReference>
<organism evidence="3">
    <name type="scientific">mine drainage metagenome</name>
    <dbReference type="NCBI Taxonomy" id="410659"/>
    <lineage>
        <taxon>unclassified sequences</taxon>
        <taxon>metagenomes</taxon>
        <taxon>ecological metagenomes</taxon>
    </lineage>
</organism>
<dbReference type="EMBL" id="AUZZ01002946">
    <property type="protein sequence ID" value="EQD58359.1"/>
    <property type="molecule type" value="Genomic_DNA"/>
</dbReference>
<dbReference type="InterPro" id="IPR046348">
    <property type="entry name" value="SIS_dom_sf"/>
</dbReference>
<dbReference type="GO" id="GO:0097367">
    <property type="term" value="F:carbohydrate derivative binding"/>
    <property type="evidence" value="ECO:0007669"/>
    <property type="project" value="InterPro"/>
</dbReference>
<reference evidence="3" key="1">
    <citation type="submission" date="2013-08" db="EMBL/GenBank/DDBJ databases">
        <authorList>
            <person name="Mendez C."/>
            <person name="Richter M."/>
            <person name="Ferrer M."/>
            <person name="Sanchez J."/>
        </authorList>
    </citation>
    <scope>NUCLEOTIDE SEQUENCE</scope>
</reference>
<dbReference type="InterPro" id="IPR036812">
    <property type="entry name" value="NAD(P)_OxRdtase_dom_sf"/>
</dbReference>
<proteinExistence type="inferred from homology"/>
<dbReference type="InterPro" id="IPR023210">
    <property type="entry name" value="NADP_OxRdtase_dom"/>
</dbReference>
<dbReference type="SUPFAM" id="SSF51430">
    <property type="entry name" value="NAD(P)-linked oxidoreductase"/>
    <property type="match status" value="1"/>
</dbReference>
<feature type="non-terminal residue" evidence="3">
    <location>
        <position position="276"/>
    </location>
</feature>
<dbReference type="Gene3D" id="3.40.50.10490">
    <property type="entry name" value="Glucose-6-phosphate isomerase like protein, domain 1"/>
    <property type="match status" value="1"/>
</dbReference>
<feature type="domain" description="SIS" evidence="2">
    <location>
        <begin position="38"/>
        <end position="177"/>
    </location>
</feature>
<gene>
    <name evidence="3" type="ORF">B2A_04393</name>
</gene>
<evidence type="ECO:0000259" key="2">
    <source>
        <dbReference type="PROSITE" id="PS51464"/>
    </source>
</evidence>
<dbReference type="InterPro" id="IPR017552">
    <property type="entry name" value="PHI/rmpB"/>
</dbReference>
<dbReference type="SUPFAM" id="SSF53697">
    <property type="entry name" value="SIS domain"/>
    <property type="match status" value="1"/>
</dbReference>
<dbReference type="Gene3D" id="3.20.20.100">
    <property type="entry name" value="NADP-dependent oxidoreductase domain"/>
    <property type="match status" value="1"/>
</dbReference>
<dbReference type="PROSITE" id="PS51464">
    <property type="entry name" value="SIS"/>
    <property type="match status" value="1"/>
</dbReference>